<dbReference type="Pfam" id="PF00692">
    <property type="entry name" value="dUTPase"/>
    <property type="match status" value="1"/>
</dbReference>
<dbReference type="InterPro" id="IPR036157">
    <property type="entry name" value="dUTPase-like_sf"/>
</dbReference>
<dbReference type="PANTHER" id="PTHR11241:SF0">
    <property type="entry name" value="DEOXYURIDINE 5'-TRIPHOSPHATE NUCLEOTIDOHYDROLASE"/>
    <property type="match status" value="1"/>
</dbReference>
<dbReference type="EMBL" id="SNYA01000009">
    <property type="protein sequence ID" value="TDP89582.1"/>
    <property type="molecule type" value="Genomic_DNA"/>
</dbReference>
<dbReference type="Proteomes" id="UP000295601">
    <property type="component" value="Unassembled WGS sequence"/>
</dbReference>
<dbReference type="GO" id="GO:0046081">
    <property type="term" value="P:dUTP catabolic process"/>
    <property type="evidence" value="ECO:0007669"/>
    <property type="project" value="InterPro"/>
</dbReference>
<proteinExistence type="inferred from homology"/>
<sequence>MTDAFHLLIFVYISLICVLIGSYMFFEIFLRYSAIRGPKSTPTCASKDDELHVVGVVPAAANPGDAGLDLRYDPDAEAVTLAPGEHQLLPTGTRIALPAGTVGLVCPRSGLAAKHGIGVVNGPGVVDSGYRGDVGVNLINHGDQPFTVEPGMRIAQLVITPFISPTIVEADSLDDTERGTAGFGSTGTA</sequence>
<dbReference type="HAMAP" id="MF_00116">
    <property type="entry name" value="dUTPase_bact"/>
    <property type="match status" value="1"/>
</dbReference>
<keyword evidence="6" id="KW-0472">Membrane</keyword>
<dbReference type="InterPro" id="IPR029054">
    <property type="entry name" value="dUTPase-like"/>
</dbReference>
<accession>A0A4R6RS17</accession>
<comment type="similarity">
    <text evidence="1 5">Belongs to the dUTPase family.</text>
</comment>
<dbReference type="InterPro" id="IPR008181">
    <property type="entry name" value="dUTPase"/>
</dbReference>
<keyword evidence="5" id="KW-0479">Metal-binding</keyword>
<keyword evidence="6" id="KW-1133">Transmembrane helix</keyword>
<dbReference type="EC" id="3.6.1.23" evidence="5"/>
<comment type="catalytic activity">
    <reaction evidence="4 5">
        <text>dUTP + H2O = dUMP + diphosphate + H(+)</text>
        <dbReference type="Rhea" id="RHEA:10248"/>
        <dbReference type="ChEBI" id="CHEBI:15377"/>
        <dbReference type="ChEBI" id="CHEBI:15378"/>
        <dbReference type="ChEBI" id="CHEBI:33019"/>
        <dbReference type="ChEBI" id="CHEBI:61555"/>
        <dbReference type="ChEBI" id="CHEBI:246422"/>
        <dbReference type="EC" id="3.6.1.23"/>
    </reaction>
</comment>
<reference evidence="8 9" key="1">
    <citation type="submission" date="2019-03" db="EMBL/GenBank/DDBJ databases">
        <title>Genomic analyses of the natural microbiome of Caenorhabditis elegans.</title>
        <authorList>
            <person name="Samuel B."/>
        </authorList>
    </citation>
    <scope>NUCLEOTIDE SEQUENCE [LARGE SCALE GENOMIC DNA]</scope>
    <source>
        <strain evidence="8 9">JUb18</strain>
    </source>
</reference>
<dbReference type="GO" id="GO:0006226">
    <property type="term" value="P:dUMP biosynthetic process"/>
    <property type="evidence" value="ECO:0007669"/>
    <property type="project" value="UniProtKB-UniRule"/>
</dbReference>
<protein>
    <recommendedName>
        <fullName evidence="5">Deoxyuridine 5'-triphosphate nucleotidohydrolase</fullName>
        <shortName evidence="5">dUTPase</shortName>
        <ecNumber evidence="5">3.6.1.23</ecNumber>
    </recommendedName>
    <alternativeName>
        <fullName evidence="5">dUTP pyrophosphatase</fullName>
    </alternativeName>
</protein>
<dbReference type="NCBIfam" id="NF001862">
    <property type="entry name" value="PRK00601.1"/>
    <property type="match status" value="1"/>
</dbReference>
<dbReference type="SUPFAM" id="SSF51283">
    <property type="entry name" value="dUTPase-like"/>
    <property type="match status" value="1"/>
</dbReference>
<organism evidence="8 9">
    <name type="scientific">Leucobacter luti</name>
    <dbReference type="NCBI Taxonomy" id="340320"/>
    <lineage>
        <taxon>Bacteria</taxon>
        <taxon>Bacillati</taxon>
        <taxon>Actinomycetota</taxon>
        <taxon>Actinomycetes</taxon>
        <taxon>Micrococcales</taxon>
        <taxon>Microbacteriaceae</taxon>
        <taxon>Leucobacter</taxon>
    </lineage>
</organism>
<name>A0A4R6RS17_9MICO</name>
<dbReference type="GO" id="GO:0004170">
    <property type="term" value="F:dUTP diphosphatase activity"/>
    <property type="evidence" value="ECO:0007669"/>
    <property type="project" value="UniProtKB-UniRule"/>
</dbReference>
<evidence type="ECO:0000256" key="1">
    <source>
        <dbReference type="ARBA" id="ARBA00006581"/>
    </source>
</evidence>
<feature type="transmembrane region" description="Helical" evidence="6">
    <location>
        <begin position="6"/>
        <end position="26"/>
    </location>
</feature>
<evidence type="ECO:0000313" key="8">
    <source>
        <dbReference type="EMBL" id="TDP89582.1"/>
    </source>
</evidence>
<dbReference type="RefSeq" id="WP_347813110.1">
    <property type="nucleotide sequence ID" value="NZ_SNYA01000009.1"/>
</dbReference>
<keyword evidence="9" id="KW-1185">Reference proteome</keyword>
<evidence type="ECO:0000313" key="9">
    <source>
        <dbReference type="Proteomes" id="UP000295601"/>
    </source>
</evidence>
<keyword evidence="2 5" id="KW-0378">Hydrolase</keyword>
<dbReference type="CDD" id="cd07557">
    <property type="entry name" value="trimeric_dUTPase"/>
    <property type="match status" value="1"/>
</dbReference>
<evidence type="ECO:0000256" key="6">
    <source>
        <dbReference type="SAM" id="Phobius"/>
    </source>
</evidence>
<evidence type="ECO:0000256" key="4">
    <source>
        <dbReference type="ARBA" id="ARBA00047686"/>
    </source>
</evidence>
<feature type="domain" description="dUTPase-like" evidence="7">
    <location>
        <begin position="57"/>
        <end position="187"/>
    </location>
</feature>
<dbReference type="PANTHER" id="PTHR11241">
    <property type="entry name" value="DEOXYURIDINE 5'-TRIPHOSPHATE NUCLEOTIDOHYDROLASE"/>
    <property type="match status" value="1"/>
</dbReference>
<comment type="cofactor">
    <cofactor evidence="5">
        <name>Mg(2+)</name>
        <dbReference type="ChEBI" id="CHEBI:18420"/>
    </cofactor>
</comment>
<dbReference type="UniPathway" id="UPA00610">
    <property type="reaction ID" value="UER00666"/>
</dbReference>
<evidence type="ECO:0000259" key="7">
    <source>
        <dbReference type="Pfam" id="PF00692"/>
    </source>
</evidence>
<evidence type="ECO:0000256" key="3">
    <source>
        <dbReference type="ARBA" id="ARBA00023080"/>
    </source>
</evidence>
<comment type="caution">
    <text evidence="5">Lacks conserved residue(s) required for the propagation of feature annotation.</text>
</comment>
<dbReference type="Gene3D" id="2.70.40.10">
    <property type="match status" value="1"/>
</dbReference>
<feature type="binding site" evidence="5">
    <location>
        <begin position="125"/>
        <end position="127"/>
    </location>
    <ligand>
        <name>substrate</name>
    </ligand>
</feature>
<feature type="binding site" evidence="5">
    <location>
        <position position="121"/>
    </location>
    <ligand>
        <name>substrate</name>
    </ligand>
</feature>
<comment type="pathway">
    <text evidence="5">Pyrimidine metabolism; dUMP biosynthesis; dUMP from dCTP (dUTP route): step 2/2.</text>
</comment>
<gene>
    <name evidence="5" type="primary">dut</name>
    <name evidence="8" type="ORF">EDF62_3335</name>
</gene>
<keyword evidence="5" id="KW-0460">Magnesium</keyword>
<comment type="caution">
    <text evidence="8">The sequence shown here is derived from an EMBL/GenBank/DDBJ whole genome shotgun (WGS) entry which is preliminary data.</text>
</comment>
<comment type="function">
    <text evidence="5">This enzyme is involved in nucleotide metabolism: it produces dUMP, the immediate precursor of thymidine nucleotides and it decreases the intracellular concentration of dUTP so that uracil cannot be incorporated into DNA.</text>
</comment>
<feature type="binding site" evidence="5">
    <location>
        <begin position="108"/>
        <end position="110"/>
    </location>
    <ligand>
        <name>substrate</name>
    </ligand>
</feature>
<evidence type="ECO:0000256" key="5">
    <source>
        <dbReference type="HAMAP-Rule" id="MF_00116"/>
    </source>
</evidence>
<dbReference type="InterPro" id="IPR033704">
    <property type="entry name" value="dUTPase_trimeric"/>
</dbReference>
<evidence type="ECO:0000256" key="2">
    <source>
        <dbReference type="ARBA" id="ARBA00022801"/>
    </source>
</evidence>
<dbReference type="NCBIfam" id="TIGR00576">
    <property type="entry name" value="dut"/>
    <property type="match status" value="1"/>
</dbReference>
<dbReference type="GO" id="GO:0000287">
    <property type="term" value="F:magnesium ion binding"/>
    <property type="evidence" value="ECO:0007669"/>
    <property type="project" value="UniProtKB-UniRule"/>
</dbReference>
<keyword evidence="3 5" id="KW-0546">Nucleotide metabolism</keyword>
<dbReference type="AlphaFoldDB" id="A0A4R6RS17"/>
<keyword evidence="6" id="KW-0812">Transmembrane</keyword>